<accession>A0A1V9Y4U3</accession>
<comment type="caution">
    <text evidence="1">The sequence shown here is derived from an EMBL/GenBank/DDBJ whole genome shotgun (WGS) entry which is preliminary data.</text>
</comment>
<reference evidence="1 2" key="1">
    <citation type="journal article" date="2014" name="Genome Biol. Evol.">
        <title>The secreted proteins of Achlya hypogyna and Thraustotheca clavata identify the ancestral oomycete secretome and reveal gene acquisitions by horizontal gene transfer.</title>
        <authorList>
            <person name="Misner I."/>
            <person name="Blouin N."/>
            <person name="Leonard G."/>
            <person name="Richards T.A."/>
            <person name="Lane C.E."/>
        </authorList>
    </citation>
    <scope>NUCLEOTIDE SEQUENCE [LARGE SCALE GENOMIC DNA]</scope>
    <source>
        <strain evidence="1 2">ATCC 48635</strain>
    </source>
</reference>
<proteinExistence type="predicted"/>
<dbReference type="OrthoDB" id="74304at2759"/>
<keyword evidence="2" id="KW-1185">Reference proteome</keyword>
<dbReference type="SUPFAM" id="SSF48452">
    <property type="entry name" value="TPR-like"/>
    <property type="match status" value="1"/>
</dbReference>
<dbReference type="AlphaFoldDB" id="A0A1V9Y4U3"/>
<name>A0A1V9Y4U3_ACHHY</name>
<gene>
    <name evidence="1" type="ORF">ACHHYP_17267</name>
</gene>
<protein>
    <submittedName>
        <fullName evidence="1">Uncharacterized protein</fullName>
    </submittedName>
</protein>
<evidence type="ECO:0000313" key="1">
    <source>
        <dbReference type="EMBL" id="OQR80726.1"/>
    </source>
</evidence>
<sequence length="503" mass="54894">MTPSIVQARPLAGAFAHLVVRFASSTTPAAKDHLVLLFSSHLVLYARHPLSTKAPCTCITTSLPCPHFASMAEFALLTQLPLSAISKIYLPYQTHGSAVATRRSDLVLQTVADGALWLDFSYNIARSTFLDALVQALSPTAVSVDSLDLDDIDARRLAAQPPNAHGNADDDDLSCRQSPAYEAQIVSLYMQLDAHPPASSGAGSALSFGLRLALAQLVKHALELDDDAAPLAATLLQTALECAVHVDLVDVHVAAVVVHAAIDTKHGRLPQAHAHLQTALRMSVEIEHRVLLFAAYLGLCDLEVAQRRLDKATEMLHRAREFAPPEWKLSYHGHLQTLQALPSPPLNEKIDAWWGLSQRPVTRFAWTVLESLPLPRLLLELPQHTTLVKVETLVHYRIGYDANWTVADLLAAAIRRHERGRVSSRCIVGLVDVKDRVIPLLTPLHAALRRHPDGFEALLEPRSMLHSAGSAPHEAPSVSCSLCNQAIALDNVESHSEVCFQSR</sequence>
<dbReference type="Proteomes" id="UP000243579">
    <property type="component" value="Unassembled WGS sequence"/>
</dbReference>
<evidence type="ECO:0000313" key="2">
    <source>
        <dbReference type="Proteomes" id="UP000243579"/>
    </source>
</evidence>
<dbReference type="InterPro" id="IPR011990">
    <property type="entry name" value="TPR-like_helical_dom_sf"/>
</dbReference>
<organism evidence="1 2">
    <name type="scientific">Achlya hypogyna</name>
    <name type="common">Oomycete</name>
    <name type="synonym">Protoachlya hypogyna</name>
    <dbReference type="NCBI Taxonomy" id="1202772"/>
    <lineage>
        <taxon>Eukaryota</taxon>
        <taxon>Sar</taxon>
        <taxon>Stramenopiles</taxon>
        <taxon>Oomycota</taxon>
        <taxon>Saprolegniomycetes</taxon>
        <taxon>Saprolegniales</taxon>
        <taxon>Achlyaceae</taxon>
        <taxon>Achlya</taxon>
    </lineage>
</organism>
<dbReference type="EMBL" id="JNBR01002878">
    <property type="protein sequence ID" value="OQR80726.1"/>
    <property type="molecule type" value="Genomic_DNA"/>
</dbReference>
<dbReference type="Gene3D" id="1.25.40.10">
    <property type="entry name" value="Tetratricopeptide repeat domain"/>
    <property type="match status" value="1"/>
</dbReference>